<dbReference type="EMBL" id="JRLW01000004">
    <property type="protein sequence ID" value="KGO90046.1"/>
    <property type="molecule type" value="Genomic_DNA"/>
</dbReference>
<evidence type="ECO:0000313" key="2">
    <source>
        <dbReference type="EMBL" id="KGO90046.1"/>
    </source>
</evidence>
<sequence length="384" mass="44085">MNYQLLFEKYREQNLFGRYITNRHIEPLLETLKEHFEISVIGESVKMKPIYQVKIGSGKTKIYMWSQMHGNESTCTKALFDLFNFLKSDNPLANQLKKECTLLCIPIVNPDGAEAYTRVNTNEVDLNRDSVNLSQPESRLLRKVFDDFQPDFCFNLHDQRTIFAAGFEANPATVSFLAPSYNEACQINEVRLKAINIIVAMYSELQNLIPGQVGQFDDAFNINCIGDRFQSLNVPTILFEAGHFQNDYDREVTRKFIFVSYLSALSCIMNNEFIDDKSIEYFKIPQNNAVFFDFIYKNVKIIVDGVEKITNFAAHYKEVLANGKIEFEAKIVEIGALTGNFGHVEYDFQGELFENQKGKFPQLDQNADFLIGTHNKIVNGLLKK</sequence>
<gene>
    <name evidence="2" type="ORF">Q764_05420</name>
</gene>
<dbReference type="Proteomes" id="UP000030121">
    <property type="component" value="Unassembled WGS sequence"/>
</dbReference>
<accession>A0A0A2MEJ6</accession>
<feature type="domain" description="Peptidase M14" evidence="1">
    <location>
        <begin position="30"/>
        <end position="129"/>
    </location>
</feature>
<dbReference type="AlphaFoldDB" id="A0A0A2MEJ6"/>
<dbReference type="CDD" id="cd06239">
    <property type="entry name" value="M14-like"/>
    <property type="match status" value="1"/>
</dbReference>
<evidence type="ECO:0000259" key="1">
    <source>
        <dbReference type="Pfam" id="PF00246"/>
    </source>
</evidence>
<dbReference type="InterPro" id="IPR000834">
    <property type="entry name" value="Peptidase_M14"/>
</dbReference>
<dbReference type="GO" id="GO:0008270">
    <property type="term" value="F:zinc ion binding"/>
    <property type="evidence" value="ECO:0007669"/>
    <property type="project" value="InterPro"/>
</dbReference>
<dbReference type="GO" id="GO:0006508">
    <property type="term" value="P:proteolysis"/>
    <property type="evidence" value="ECO:0007669"/>
    <property type="project" value="InterPro"/>
</dbReference>
<evidence type="ECO:0000313" key="3">
    <source>
        <dbReference type="Proteomes" id="UP000030121"/>
    </source>
</evidence>
<dbReference type="SUPFAM" id="SSF53187">
    <property type="entry name" value="Zn-dependent exopeptidases"/>
    <property type="match status" value="1"/>
</dbReference>
<dbReference type="Gene3D" id="3.40.630.10">
    <property type="entry name" value="Zn peptidases"/>
    <property type="match status" value="1"/>
</dbReference>
<dbReference type="Pfam" id="PF00246">
    <property type="entry name" value="Peptidase_M14"/>
    <property type="match status" value="1"/>
</dbReference>
<dbReference type="GO" id="GO:0004181">
    <property type="term" value="F:metallocarboxypeptidase activity"/>
    <property type="evidence" value="ECO:0007669"/>
    <property type="project" value="InterPro"/>
</dbReference>
<comment type="caution">
    <text evidence="2">The sequence shown here is derived from an EMBL/GenBank/DDBJ whole genome shotgun (WGS) entry which is preliminary data.</text>
</comment>
<proteinExistence type="predicted"/>
<protein>
    <submittedName>
        <fullName evidence="2">Peptidase M14</fullName>
    </submittedName>
</protein>
<dbReference type="STRING" id="1121899.GCA_000430025_01296"/>
<dbReference type="RefSeq" id="WP_026981528.1">
    <property type="nucleotide sequence ID" value="NZ_JRLW01000004.1"/>
</dbReference>
<name>A0A0A2MEJ6_9FLAO</name>
<reference evidence="2 3" key="1">
    <citation type="submission" date="2013-09" db="EMBL/GenBank/DDBJ databases">
        <authorList>
            <person name="Zeng Z."/>
            <person name="Chen C."/>
        </authorList>
    </citation>
    <scope>NUCLEOTIDE SEQUENCE [LARGE SCALE GENOMIC DNA]</scope>
    <source>
        <strain evidence="2 3">GH29-5</strain>
    </source>
</reference>
<keyword evidence="3" id="KW-1185">Reference proteome</keyword>
<dbReference type="eggNOG" id="COG2866">
    <property type="taxonomic scope" value="Bacteria"/>
</dbReference>
<dbReference type="OrthoDB" id="1119199at2"/>
<organism evidence="2 3">
    <name type="scientific">Flavobacterium suncheonense GH29-5 = DSM 17707</name>
    <dbReference type="NCBI Taxonomy" id="1121899"/>
    <lineage>
        <taxon>Bacteria</taxon>
        <taxon>Pseudomonadati</taxon>
        <taxon>Bacteroidota</taxon>
        <taxon>Flavobacteriia</taxon>
        <taxon>Flavobacteriales</taxon>
        <taxon>Flavobacteriaceae</taxon>
        <taxon>Flavobacterium</taxon>
    </lineage>
</organism>